<sequence>MVPPYISLLFLLPFSTPSSLPLLPSFLSVRIEREPRESI</sequence>
<dbReference type="Proteomes" id="UP001054252">
    <property type="component" value="Unassembled WGS sequence"/>
</dbReference>
<comment type="caution">
    <text evidence="1">The sequence shown here is derived from an EMBL/GenBank/DDBJ whole genome shotgun (WGS) entry which is preliminary data.</text>
</comment>
<keyword evidence="2" id="KW-1185">Reference proteome</keyword>
<proteinExistence type="predicted"/>
<dbReference type="AlphaFoldDB" id="A0AAV5MGL7"/>
<reference evidence="1 2" key="1">
    <citation type="journal article" date="2021" name="Commun. Biol.">
        <title>The genome of Shorea leprosula (Dipterocarpaceae) highlights the ecological relevance of drought in aseasonal tropical rainforests.</title>
        <authorList>
            <person name="Ng K.K.S."/>
            <person name="Kobayashi M.J."/>
            <person name="Fawcett J.A."/>
            <person name="Hatakeyama M."/>
            <person name="Paape T."/>
            <person name="Ng C.H."/>
            <person name="Ang C.C."/>
            <person name="Tnah L.H."/>
            <person name="Lee C.T."/>
            <person name="Nishiyama T."/>
            <person name="Sese J."/>
            <person name="O'Brien M.J."/>
            <person name="Copetti D."/>
            <person name="Mohd Noor M.I."/>
            <person name="Ong R.C."/>
            <person name="Putra M."/>
            <person name="Sireger I.Z."/>
            <person name="Indrioko S."/>
            <person name="Kosugi Y."/>
            <person name="Izuno A."/>
            <person name="Isagi Y."/>
            <person name="Lee S.L."/>
            <person name="Shimizu K.K."/>
        </authorList>
    </citation>
    <scope>NUCLEOTIDE SEQUENCE [LARGE SCALE GENOMIC DNA]</scope>
    <source>
        <strain evidence="1">214</strain>
    </source>
</reference>
<accession>A0AAV5MGL7</accession>
<gene>
    <name evidence="1" type="ORF">SLEP1_g54846</name>
</gene>
<protein>
    <submittedName>
        <fullName evidence="1">Uncharacterized protein</fullName>
    </submittedName>
</protein>
<evidence type="ECO:0000313" key="2">
    <source>
        <dbReference type="Proteomes" id="UP001054252"/>
    </source>
</evidence>
<name>A0AAV5MGL7_9ROSI</name>
<evidence type="ECO:0000313" key="1">
    <source>
        <dbReference type="EMBL" id="GKV48003.1"/>
    </source>
</evidence>
<organism evidence="1 2">
    <name type="scientific">Rubroshorea leprosula</name>
    <dbReference type="NCBI Taxonomy" id="152421"/>
    <lineage>
        <taxon>Eukaryota</taxon>
        <taxon>Viridiplantae</taxon>
        <taxon>Streptophyta</taxon>
        <taxon>Embryophyta</taxon>
        <taxon>Tracheophyta</taxon>
        <taxon>Spermatophyta</taxon>
        <taxon>Magnoliopsida</taxon>
        <taxon>eudicotyledons</taxon>
        <taxon>Gunneridae</taxon>
        <taxon>Pentapetalae</taxon>
        <taxon>rosids</taxon>
        <taxon>malvids</taxon>
        <taxon>Malvales</taxon>
        <taxon>Dipterocarpaceae</taxon>
        <taxon>Rubroshorea</taxon>
    </lineage>
</organism>
<dbReference type="EMBL" id="BPVZ01000243">
    <property type="protein sequence ID" value="GKV48003.1"/>
    <property type="molecule type" value="Genomic_DNA"/>
</dbReference>